<comment type="caution">
    <text evidence="1">The sequence shown here is derived from an EMBL/GenBank/DDBJ whole genome shotgun (WGS) entry which is preliminary data.</text>
</comment>
<reference evidence="1 2" key="1">
    <citation type="journal article" date="2006" name="Science">
        <title>The genome of black cottonwood, Populus trichocarpa (Torr. &amp; Gray).</title>
        <authorList>
            <person name="Tuskan G.A."/>
            <person name="Difazio S."/>
            <person name="Jansson S."/>
            <person name="Bohlmann J."/>
            <person name="Grigoriev I."/>
            <person name="Hellsten U."/>
            <person name="Putnam N."/>
            <person name="Ralph S."/>
            <person name="Rombauts S."/>
            <person name="Salamov A."/>
            <person name="Schein J."/>
            <person name="Sterck L."/>
            <person name="Aerts A."/>
            <person name="Bhalerao R.R."/>
            <person name="Bhalerao R.P."/>
            <person name="Blaudez D."/>
            <person name="Boerjan W."/>
            <person name="Brun A."/>
            <person name="Brunner A."/>
            <person name="Busov V."/>
            <person name="Campbell M."/>
            <person name="Carlson J."/>
            <person name="Chalot M."/>
            <person name="Chapman J."/>
            <person name="Chen G.L."/>
            <person name="Cooper D."/>
            <person name="Coutinho P.M."/>
            <person name="Couturier J."/>
            <person name="Covert S."/>
            <person name="Cronk Q."/>
            <person name="Cunningham R."/>
            <person name="Davis J."/>
            <person name="Degroeve S."/>
            <person name="Dejardin A."/>
            <person name="Depamphilis C."/>
            <person name="Detter J."/>
            <person name="Dirks B."/>
            <person name="Dubchak I."/>
            <person name="Duplessis S."/>
            <person name="Ehlting J."/>
            <person name="Ellis B."/>
            <person name="Gendler K."/>
            <person name="Goodstein D."/>
            <person name="Gribskov M."/>
            <person name="Grimwood J."/>
            <person name="Groover A."/>
            <person name="Gunter L."/>
            <person name="Hamberger B."/>
            <person name="Heinze B."/>
            <person name="Helariutta Y."/>
            <person name="Henrissat B."/>
            <person name="Holligan D."/>
            <person name="Holt R."/>
            <person name="Huang W."/>
            <person name="Islam-Faridi N."/>
            <person name="Jones S."/>
            <person name="Jones-Rhoades M."/>
            <person name="Jorgensen R."/>
            <person name="Joshi C."/>
            <person name="Kangasjarvi J."/>
            <person name="Karlsson J."/>
            <person name="Kelleher C."/>
            <person name="Kirkpatrick R."/>
            <person name="Kirst M."/>
            <person name="Kohler A."/>
            <person name="Kalluri U."/>
            <person name="Larimer F."/>
            <person name="Leebens-Mack J."/>
            <person name="Leple J.C."/>
            <person name="Locascio P."/>
            <person name="Lou Y."/>
            <person name="Lucas S."/>
            <person name="Martin F."/>
            <person name="Montanini B."/>
            <person name="Napoli C."/>
            <person name="Nelson D.R."/>
            <person name="Nelson C."/>
            <person name="Nieminen K."/>
            <person name="Nilsson O."/>
            <person name="Pereda V."/>
            <person name="Peter G."/>
            <person name="Philippe R."/>
            <person name="Pilate G."/>
            <person name="Poliakov A."/>
            <person name="Razumovskaya J."/>
            <person name="Richardson P."/>
            <person name="Rinaldi C."/>
            <person name="Ritland K."/>
            <person name="Rouze P."/>
            <person name="Ryaboy D."/>
            <person name="Schmutz J."/>
            <person name="Schrader J."/>
            <person name="Segerman B."/>
            <person name="Shin H."/>
            <person name="Siddiqui A."/>
            <person name="Sterky F."/>
            <person name="Terry A."/>
            <person name="Tsai C.J."/>
            <person name="Uberbacher E."/>
            <person name="Unneberg P."/>
            <person name="Vahala J."/>
            <person name="Wall K."/>
            <person name="Wessler S."/>
            <person name="Yang G."/>
            <person name="Yin T."/>
            <person name="Douglas C."/>
            <person name="Marra M."/>
            <person name="Sandberg G."/>
            <person name="Van de Peer Y."/>
            <person name="Rokhsar D."/>
        </authorList>
    </citation>
    <scope>NUCLEOTIDE SEQUENCE [LARGE SCALE GENOMIC DNA]</scope>
    <source>
        <strain evidence="2">cv. Nisqually</strain>
    </source>
</reference>
<name>A0ACC0T0B2_POPTR</name>
<dbReference type="EMBL" id="CM009294">
    <property type="protein sequence ID" value="KAI9394992.1"/>
    <property type="molecule type" value="Genomic_DNA"/>
</dbReference>
<dbReference type="Proteomes" id="UP000006729">
    <property type="component" value="Chromosome 5"/>
</dbReference>
<protein>
    <submittedName>
        <fullName evidence="1">Uncharacterized protein</fullName>
    </submittedName>
</protein>
<evidence type="ECO:0000313" key="2">
    <source>
        <dbReference type="Proteomes" id="UP000006729"/>
    </source>
</evidence>
<organism evidence="1 2">
    <name type="scientific">Populus trichocarpa</name>
    <name type="common">Western balsam poplar</name>
    <name type="synonym">Populus balsamifera subsp. trichocarpa</name>
    <dbReference type="NCBI Taxonomy" id="3694"/>
    <lineage>
        <taxon>Eukaryota</taxon>
        <taxon>Viridiplantae</taxon>
        <taxon>Streptophyta</taxon>
        <taxon>Embryophyta</taxon>
        <taxon>Tracheophyta</taxon>
        <taxon>Spermatophyta</taxon>
        <taxon>Magnoliopsida</taxon>
        <taxon>eudicotyledons</taxon>
        <taxon>Gunneridae</taxon>
        <taxon>Pentapetalae</taxon>
        <taxon>rosids</taxon>
        <taxon>fabids</taxon>
        <taxon>Malpighiales</taxon>
        <taxon>Salicaceae</taxon>
        <taxon>Saliceae</taxon>
        <taxon>Populus</taxon>
    </lineage>
</organism>
<accession>A0ACC0T0B2</accession>
<sequence>MSRITRWKNEKTKVKVVFRLQFHATHIPHPGWDKLFISFIPADSGKATAKTTKANVRNGTCKWADPIYETTRLLQDVKTKRYDEKLYKLVISMGSSRSSVLGEATINLADYADALKPSVVALPLHGSDSGTALHVTVQLLTSKTGFREFEQQRELRERGLQTDQNSPDESSSGKVSSSEGIINDQIDKVNIRVRFKEKSKDLASLEEEVGPNEEYADSAVGFDGSSNTSESLYAEKHDTSSTHEIDSLKSTVSGDLAGLSLSQSPQLEKGDPSDHRFLAQGTNDWVHAWSSDYSADNDLAAAYEENGRLRGSLEVAESSVLELKQEVSSLQGHADEIGYEAQTFAKQLASEIASGEEMVKEVSVLKSECSKLKADLEQLKVSQLCPPFSSRNAAEPLQDHRFQELKLRWIKGLLSMEDKIKELQNNACLGYHESDFRFLHSDVEELIGVLQDLKQGTGLPISSNHLVPCEGSSLKEIREMSLHKNSQFVSESGFDVDLYQPELGMLHCLNIPGLVSHEPDSIDTTNAMKGKIFELLRELDESKAERESLAKKMDQMECYYEALVQELEEHQRQMLGELQNLRNEHATCLYAAATTKQEMETMRQDLNGQLLRVVEEKRDLDSLNKEFERRTVTAEAALKRARLNYSIAVDQLQKDLELLSVQVLSMFETNENLIRQAFVDSSQSCFEGNPITTESQRSGSSEVRMGKLFQFQNQFVGKKKQQLGGDILLDDLKRSLHLQEGLYRKVEEEACEMHFDNLYLDVLSNVLQETLLEASDNVKCMREKINKLMQQLELSTESKELLSQKLHSALNDVHALNEHRATCVAKCSDMAQQNQVLEANLQNVTCENHLLLQKIAEWESLVMHYRSYESMYKASAAENTELACLLEKKTLENCDLQNEIFSLQEELKTFRNEFDDLASVKEKLQDLVNFMESKLQNLLASYDKSINGLPPSESGDHDLKPQDLIGVMMQLEELQHNSCERILLLMEEKKGLVHERDIAQVSITAAKSEIALVKQKFERDILNMVDKFNVSNALVEQLQLDVEGIAYKLKVSSEAEEKYAQLHNELFSDLDRLEAQLKELISMNQDIGHEILALDTVASELDKTKLAAAELVIENQALMASIQDKNEVSSGIASELESLKGSLQSLHDENQALMASSQDKKESSAQLASELSNLKDSIQSLHDENQALMEILRNKTEEAGNLASELNSLKENLRFLRDENQALMASSQDKEEEHAKLAMELNCLKECLQTLHDENQAQMTSAMDAKEESTKLVSEINSLKGSLQSLHGEKQALMISTRDKTEESSKLASELNILKESSQSLHCENQVLMAGLQDKTEESARLASELNSLRECLHTLQHEKQALMVFLQDKTEESAHLASDLISLRESLQSLHDELHDERSLREGLQSTIVDLTSQLNEKQCQLLQFDHHKSELAHLKHLVSDLESEKARVCHLLLQSEECLNNAREEASTVSALKTQLSEMHEPLIAADVRFIFAKTQYDSGFEVLLHQLHSTDRLLAQLQKKHIDMETTLNRCLASETQYAEENARLLTNLNSVLSELEASIAENRLLVEKNRVVRAELEEFKHNSQNVVLGYMEDKTQHSLEVEKLKCMLVTSEEEIDNLVFSKVELEVKVLVLEAKLDEQQAQIITLEGYYDELVMVQKHCNELNQRLSDQILKTEEFRNLSVHLKELKDKADAECIQAREKREPEGPSVAMQESLRIAFIKEQYETRLQELKQQLSISKKHSEEMLWKLQDAIDEIENRKKSEASHLKKNEELGMKILELEAELQSVVSDKREKVKAYDLMKAEMECSLISLECCKEEKQKLEASLEECNEEKSKIAVEHTLMKELLENSKSPGNMQEEQNDVSCEVDCLIVDASNYGIKRAHTVPLNRPSRNPNQKCLGRDGLRNCEEAELAFPASVDRVDHLNTLMHEQPEQDVLASCGMNGLKSSALINQDRLLHSDMKHLAIINDHFRAESLKSSMDHLSNELERMKNENSLLLQDDHDFDQKFPGLQSEFMKLQKANEELGSMFPLFNEFSGSGNALERVLALEIELAEALQAKKRSSILFQSSFFKQHSDEEAVFKSFRDINELIKDMLELKGRYTTVETQLKEMHDRYSQLSLQFAEVEGERQKLTMTLKNVRASKKALCVNRSSSASLGDHSS</sequence>
<keyword evidence="2" id="KW-1185">Reference proteome</keyword>
<proteinExistence type="predicted"/>
<gene>
    <name evidence="1" type="ORF">POPTR_005G170066v4</name>
</gene>
<evidence type="ECO:0000313" key="1">
    <source>
        <dbReference type="EMBL" id="KAI9394992.1"/>
    </source>
</evidence>